<evidence type="ECO:0000313" key="10">
    <source>
        <dbReference type="Proteomes" id="UP000095008"/>
    </source>
</evidence>
<evidence type="ECO:0000256" key="5">
    <source>
        <dbReference type="ARBA" id="ARBA00022705"/>
    </source>
</evidence>
<dbReference type="InterPro" id="IPR027417">
    <property type="entry name" value="P-loop_NTPase"/>
</dbReference>
<dbReference type="AlphaFoldDB" id="A0A1C2IEU9"/>
<dbReference type="PANTHER" id="PTHR11669:SF8">
    <property type="entry name" value="DNA POLYMERASE III SUBUNIT DELTA"/>
    <property type="match status" value="1"/>
</dbReference>
<evidence type="ECO:0000256" key="4">
    <source>
        <dbReference type="ARBA" id="ARBA00022695"/>
    </source>
</evidence>
<dbReference type="SUPFAM" id="SSF52540">
    <property type="entry name" value="P-loop containing nucleoside triphosphate hydrolases"/>
    <property type="match status" value="1"/>
</dbReference>
<name>A0A1C2IEU9_ACITH</name>
<evidence type="ECO:0000256" key="3">
    <source>
        <dbReference type="ARBA" id="ARBA00022679"/>
    </source>
</evidence>
<evidence type="ECO:0000256" key="6">
    <source>
        <dbReference type="ARBA" id="ARBA00022932"/>
    </source>
</evidence>
<evidence type="ECO:0000256" key="7">
    <source>
        <dbReference type="ARBA" id="ARBA00049244"/>
    </source>
</evidence>
<dbReference type="InterPro" id="IPR015199">
    <property type="entry name" value="DNA_pol_III_delta_C"/>
</dbReference>
<gene>
    <name evidence="9" type="ORF">A6M23_06070</name>
</gene>
<protein>
    <recommendedName>
        <fullName evidence="2">DNA polymerase III subunit delta'</fullName>
        <ecNumber evidence="1">2.7.7.7</ecNumber>
    </recommendedName>
</protein>
<dbReference type="EMBL" id="LWRY01000037">
    <property type="protein sequence ID" value="OCX74525.1"/>
    <property type="molecule type" value="Genomic_DNA"/>
</dbReference>
<dbReference type="Gene3D" id="3.40.50.300">
    <property type="entry name" value="P-loop containing nucleotide triphosphate hydrolases"/>
    <property type="match status" value="1"/>
</dbReference>
<keyword evidence="5" id="KW-0235">DNA replication</keyword>
<dbReference type="GO" id="GO:0006261">
    <property type="term" value="P:DNA-templated DNA replication"/>
    <property type="evidence" value="ECO:0007669"/>
    <property type="project" value="TreeGrafter"/>
</dbReference>
<reference evidence="9" key="1">
    <citation type="journal article" date="2016" name="Int. J. Mol. Sci.">
        <title>Comparative genomics of the extreme acidophile Acidithiobacillus thiooxidans reveals intraspecific divergence and niche adaptation.</title>
        <authorList>
            <person name="Zhang X."/>
            <person name="Feng X."/>
            <person name="Tao J."/>
            <person name="Ma L."/>
            <person name="Xiao Y."/>
            <person name="Liang Y."/>
            <person name="Liu X."/>
            <person name="Yin H."/>
        </authorList>
    </citation>
    <scope>NUCLEOTIDE SEQUENCE [LARGE SCALE GENOMIC DNA]</scope>
    <source>
        <strain evidence="9">DXS-W</strain>
    </source>
</reference>
<dbReference type="EC" id="2.7.7.7" evidence="1"/>
<dbReference type="PANTHER" id="PTHR11669">
    <property type="entry name" value="REPLICATION FACTOR C / DNA POLYMERASE III GAMMA-TAU SUBUNIT"/>
    <property type="match status" value="1"/>
</dbReference>
<keyword evidence="6" id="KW-0239">DNA-directed DNA polymerase</keyword>
<dbReference type="GO" id="GO:0003677">
    <property type="term" value="F:DNA binding"/>
    <property type="evidence" value="ECO:0007669"/>
    <property type="project" value="InterPro"/>
</dbReference>
<evidence type="ECO:0000256" key="2">
    <source>
        <dbReference type="ARBA" id="ARBA00014363"/>
    </source>
</evidence>
<sequence>MKTLQPDPQSWQPIQALLASGLPQTMLAVGESGSLLPLHLDALQAATLCFKPTDEGFACEQCRSCKLLAEGSHPDLWVAAPEPGKQIAIDTLRQAMEWIQYTPQVSNSRWLRIDNAEAMTVAAANAILKTLEEPPIRAHVVLHSEQASRLLPTIRSRLQRIPLPEMQVVQSMHWLQQQGVDAENSGALLRQLGNRPLRALELWEAGWLEQRQQWLRSLLDLSGQGVVAALKLAEQWSKSSDLFLIREMVLNVLADFMRLRQGLLDRIADLDYLEELRLKAPDISAEALQSNLDGWLQLPLTLSQNSNGMMVMEKLLLDWLKLWPRRKTHGIQN</sequence>
<comment type="caution">
    <text evidence="9">The sequence shown here is derived from an EMBL/GenBank/DDBJ whole genome shotgun (WGS) entry which is preliminary data.</text>
</comment>
<dbReference type="InterPro" id="IPR050238">
    <property type="entry name" value="DNA_Rep/Repair_Clamp_Loader"/>
</dbReference>
<evidence type="ECO:0000313" key="9">
    <source>
        <dbReference type="EMBL" id="OCX74525.1"/>
    </source>
</evidence>
<keyword evidence="4" id="KW-0548">Nucleotidyltransferase</keyword>
<dbReference type="GO" id="GO:0003887">
    <property type="term" value="F:DNA-directed DNA polymerase activity"/>
    <property type="evidence" value="ECO:0007669"/>
    <property type="project" value="UniProtKB-KW"/>
</dbReference>
<dbReference type="OrthoDB" id="9811073at2"/>
<organism evidence="9 10">
    <name type="scientific">Acidithiobacillus thiooxidans</name>
    <name type="common">Thiobacillus thiooxidans</name>
    <dbReference type="NCBI Taxonomy" id="930"/>
    <lineage>
        <taxon>Bacteria</taxon>
        <taxon>Pseudomonadati</taxon>
        <taxon>Pseudomonadota</taxon>
        <taxon>Acidithiobacillia</taxon>
        <taxon>Acidithiobacillales</taxon>
        <taxon>Acidithiobacillaceae</taxon>
        <taxon>Acidithiobacillus</taxon>
    </lineage>
</organism>
<evidence type="ECO:0000259" key="8">
    <source>
        <dbReference type="Pfam" id="PF09115"/>
    </source>
</evidence>
<proteinExistence type="predicted"/>
<keyword evidence="10" id="KW-1185">Reference proteome</keyword>
<dbReference type="Pfam" id="PF13177">
    <property type="entry name" value="DNA_pol3_delta2"/>
    <property type="match status" value="1"/>
</dbReference>
<accession>A0A1C2IEU9</accession>
<evidence type="ECO:0000256" key="1">
    <source>
        <dbReference type="ARBA" id="ARBA00012417"/>
    </source>
</evidence>
<dbReference type="GO" id="GO:0009360">
    <property type="term" value="C:DNA polymerase III complex"/>
    <property type="evidence" value="ECO:0007669"/>
    <property type="project" value="InterPro"/>
</dbReference>
<dbReference type="Proteomes" id="UP000095008">
    <property type="component" value="Unassembled WGS sequence"/>
</dbReference>
<feature type="domain" description="DNA polymerase III delta subunit C-terminal" evidence="8">
    <location>
        <begin position="207"/>
        <end position="319"/>
    </location>
</feature>
<comment type="catalytic activity">
    <reaction evidence="7">
        <text>DNA(n) + a 2'-deoxyribonucleoside 5'-triphosphate = DNA(n+1) + diphosphate</text>
        <dbReference type="Rhea" id="RHEA:22508"/>
        <dbReference type="Rhea" id="RHEA-COMP:17339"/>
        <dbReference type="Rhea" id="RHEA-COMP:17340"/>
        <dbReference type="ChEBI" id="CHEBI:33019"/>
        <dbReference type="ChEBI" id="CHEBI:61560"/>
        <dbReference type="ChEBI" id="CHEBI:173112"/>
        <dbReference type="EC" id="2.7.7.7"/>
    </reaction>
</comment>
<dbReference type="RefSeq" id="WP_024892613.1">
    <property type="nucleotide sequence ID" value="NZ_LWRY01000037.1"/>
</dbReference>
<dbReference type="Pfam" id="PF09115">
    <property type="entry name" value="DNApol3-delta_C"/>
    <property type="match status" value="1"/>
</dbReference>
<keyword evidence="3" id="KW-0808">Transferase</keyword>